<evidence type="ECO:0000256" key="1">
    <source>
        <dbReference type="SAM" id="Phobius"/>
    </source>
</evidence>
<keyword evidence="1" id="KW-0472">Membrane</keyword>
<evidence type="ECO:0000313" key="3">
    <source>
        <dbReference type="Proteomes" id="UP000261187"/>
    </source>
</evidence>
<proteinExistence type="predicted"/>
<feature type="transmembrane region" description="Helical" evidence="1">
    <location>
        <begin position="41"/>
        <end position="63"/>
    </location>
</feature>
<name>A0AA92SWW1_9BACT</name>
<dbReference type="Proteomes" id="UP000261187">
    <property type="component" value="Unassembled WGS sequence"/>
</dbReference>
<keyword evidence="1" id="KW-0812">Transmembrane</keyword>
<dbReference type="AlphaFoldDB" id="A0AA92SWW1"/>
<comment type="caution">
    <text evidence="2">The sequence shown here is derived from an EMBL/GenBank/DDBJ whole genome shotgun (WGS) entry which is preliminary data.</text>
</comment>
<sequence length="250" mass="28769">MRMDSKCKYWMLLLTLLCVISLGFSLFRVFPCEVGNETFLGIVLSAVGIIVTLVMGYQIFSVVEFRGELQKQKEENIKLAHDNAKLQQMIRNQMGALDKQKGRIEEGLNMCFSYINYFSGQDVCTAFGAFVPMLDALYYSLDSDEDGIDDIFCTLRLFVSKIQTQSFAMPGGYGDVHGKYIITDPQHPFYNRTIDEYMNSRLKPVKTIDDKIRNHKNYKFIKVSYEDIMALFNEKVAKIIQDPQNLSFSR</sequence>
<evidence type="ECO:0000313" key="2">
    <source>
        <dbReference type="EMBL" id="RGL57293.1"/>
    </source>
</evidence>
<dbReference type="EMBL" id="QSSA01000029">
    <property type="protein sequence ID" value="RGL57293.1"/>
    <property type="molecule type" value="Genomic_DNA"/>
</dbReference>
<reference evidence="2 3" key="1">
    <citation type="submission" date="2018-08" db="EMBL/GenBank/DDBJ databases">
        <title>A genome reference for cultivated species of the human gut microbiota.</title>
        <authorList>
            <person name="Zou Y."/>
            <person name="Xue W."/>
            <person name="Luo G."/>
        </authorList>
    </citation>
    <scope>NUCLEOTIDE SEQUENCE [LARGE SCALE GENOMIC DNA]</scope>
    <source>
        <strain evidence="2 3">TF06-40</strain>
    </source>
</reference>
<protein>
    <submittedName>
        <fullName evidence="2">Uncharacterized protein</fullName>
    </submittedName>
</protein>
<keyword evidence="1" id="KW-1133">Transmembrane helix</keyword>
<organism evidence="2 3">
    <name type="scientific">Segatella copri</name>
    <dbReference type="NCBI Taxonomy" id="165179"/>
    <lineage>
        <taxon>Bacteria</taxon>
        <taxon>Pseudomonadati</taxon>
        <taxon>Bacteroidota</taxon>
        <taxon>Bacteroidia</taxon>
        <taxon>Bacteroidales</taxon>
        <taxon>Prevotellaceae</taxon>
        <taxon>Segatella</taxon>
    </lineage>
</organism>
<accession>A0AA92SWW1</accession>
<gene>
    <name evidence="2" type="ORF">DXC61_12020</name>
</gene>